<protein>
    <submittedName>
        <fullName evidence="2">Uncharacterized protein</fullName>
    </submittedName>
</protein>
<dbReference type="EMBL" id="LAZR01000084">
    <property type="protein sequence ID" value="KKN93755.1"/>
    <property type="molecule type" value="Genomic_DNA"/>
</dbReference>
<reference evidence="2" key="1">
    <citation type="journal article" date="2015" name="Nature">
        <title>Complex archaea that bridge the gap between prokaryotes and eukaryotes.</title>
        <authorList>
            <person name="Spang A."/>
            <person name="Saw J.H."/>
            <person name="Jorgensen S.L."/>
            <person name="Zaremba-Niedzwiedzka K."/>
            <person name="Martijn J."/>
            <person name="Lind A.E."/>
            <person name="van Eijk R."/>
            <person name="Schleper C."/>
            <person name="Guy L."/>
            <person name="Ettema T.J."/>
        </authorList>
    </citation>
    <scope>NUCLEOTIDE SEQUENCE</scope>
</reference>
<evidence type="ECO:0000256" key="1">
    <source>
        <dbReference type="SAM" id="Phobius"/>
    </source>
</evidence>
<gene>
    <name evidence="2" type="ORF">LCGC14_0195880</name>
</gene>
<keyword evidence="1" id="KW-1133">Transmembrane helix</keyword>
<feature type="transmembrane region" description="Helical" evidence="1">
    <location>
        <begin position="12"/>
        <end position="31"/>
    </location>
</feature>
<proteinExistence type="predicted"/>
<organism evidence="2">
    <name type="scientific">marine sediment metagenome</name>
    <dbReference type="NCBI Taxonomy" id="412755"/>
    <lineage>
        <taxon>unclassified sequences</taxon>
        <taxon>metagenomes</taxon>
        <taxon>ecological metagenomes</taxon>
    </lineage>
</organism>
<evidence type="ECO:0000313" key="2">
    <source>
        <dbReference type="EMBL" id="KKN93755.1"/>
    </source>
</evidence>
<name>A0A0F9UKG8_9ZZZZ</name>
<feature type="transmembrane region" description="Helical" evidence="1">
    <location>
        <begin position="37"/>
        <end position="56"/>
    </location>
</feature>
<sequence>MAETMPRRRTITKLSIMMCFVLGITIYQSGWYYTLKFFIIALLFSTIIVILLDRLVKKIAEDIFSPTTFDDYMWAIPQITDTITEIDNDED</sequence>
<keyword evidence="1" id="KW-0472">Membrane</keyword>
<comment type="caution">
    <text evidence="2">The sequence shown here is derived from an EMBL/GenBank/DDBJ whole genome shotgun (WGS) entry which is preliminary data.</text>
</comment>
<keyword evidence="1" id="KW-0812">Transmembrane</keyword>
<dbReference type="AlphaFoldDB" id="A0A0F9UKG8"/>
<accession>A0A0F9UKG8</accession>